<evidence type="ECO:0000313" key="3">
    <source>
        <dbReference type="Proteomes" id="UP000886653"/>
    </source>
</evidence>
<keyword evidence="3" id="KW-1185">Reference proteome</keyword>
<proteinExistence type="predicted"/>
<gene>
    <name evidence="2" type="ORF">CROQUDRAFT_661064</name>
</gene>
<reference evidence="2" key="1">
    <citation type="submission" date="2013-11" db="EMBL/GenBank/DDBJ databases">
        <title>Genome sequence of the fusiform rust pathogen reveals effectors for host alternation and coevolution with pine.</title>
        <authorList>
            <consortium name="DOE Joint Genome Institute"/>
            <person name="Smith K."/>
            <person name="Pendleton A."/>
            <person name="Kubisiak T."/>
            <person name="Anderson C."/>
            <person name="Salamov A."/>
            <person name="Aerts A."/>
            <person name="Riley R."/>
            <person name="Clum A."/>
            <person name="Lindquist E."/>
            <person name="Ence D."/>
            <person name="Campbell M."/>
            <person name="Kronenberg Z."/>
            <person name="Feau N."/>
            <person name="Dhillon B."/>
            <person name="Hamelin R."/>
            <person name="Burleigh J."/>
            <person name="Smith J."/>
            <person name="Yandell M."/>
            <person name="Nelson C."/>
            <person name="Grigoriev I."/>
            <person name="Davis J."/>
        </authorList>
    </citation>
    <scope>NUCLEOTIDE SEQUENCE</scope>
    <source>
        <strain evidence="2">G11</strain>
    </source>
</reference>
<dbReference type="Proteomes" id="UP000886653">
    <property type="component" value="Unassembled WGS sequence"/>
</dbReference>
<sequence>MWAEIEHAVFLNKWPSSLLDRVHRESLPVLAKLNSEFWRPDHQGTKFNRISRPKELSLEDFKTLEDLNSLRSTIISEILVREHRNVSKVYQLQLSLLALVIQSISNPTSRRAIKALQFLGGSGEFLKPYLPAAQEFQTRPINLRQDMERIKKLRPLLIETSDELRGNENTNYLVPDLPSSDEDSPVTSPTINALVRAEPKRSSDWNELVNRAVKDRVLHEHFGGLYPEMNDSPRTGYGVLALFEDPNLQRDFH</sequence>
<organism evidence="2 3">
    <name type="scientific">Cronartium quercuum f. sp. fusiforme G11</name>
    <dbReference type="NCBI Taxonomy" id="708437"/>
    <lineage>
        <taxon>Eukaryota</taxon>
        <taxon>Fungi</taxon>
        <taxon>Dikarya</taxon>
        <taxon>Basidiomycota</taxon>
        <taxon>Pucciniomycotina</taxon>
        <taxon>Pucciniomycetes</taxon>
        <taxon>Pucciniales</taxon>
        <taxon>Coleosporiaceae</taxon>
        <taxon>Cronartium</taxon>
    </lineage>
</organism>
<name>A0A9P6NGE1_9BASI</name>
<feature type="region of interest" description="Disordered" evidence="1">
    <location>
        <begin position="169"/>
        <end position="188"/>
    </location>
</feature>
<dbReference type="EMBL" id="MU167316">
    <property type="protein sequence ID" value="KAG0143538.1"/>
    <property type="molecule type" value="Genomic_DNA"/>
</dbReference>
<evidence type="ECO:0000256" key="1">
    <source>
        <dbReference type="SAM" id="MobiDB-lite"/>
    </source>
</evidence>
<comment type="caution">
    <text evidence="2">The sequence shown here is derived from an EMBL/GenBank/DDBJ whole genome shotgun (WGS) entry which is preliminary data.</text>
</comment>
<protein>
    <submittedName>
        <fullName evidence="2">Uncharacterized protein</fullName>
    </submittedName>
</protein>
<dbReference type="AlphaFoldDB" id="A0A9P6NGE1"/>
<evidence type="ECO:0000313" key="2">
    <source>
        <dbReference type="EMBL" id="KAG0143538.1"/>
    </source>
</evidence>
<accession>A0A9P6NGE1</accession>